<comment type="caution">
    <text evidence="4">The sequence shown here is derived from an EMBL/GenBank/DDBJ whole genome shotgun (WGS) entry which is preliminary data.</text>
</comment>
<dbReference type="Pfam" id="PF01981">
    <property type="entry name" value="PTH2"/>
    <property type="match status" value="1"/>
</dbReference>
<evidence type="ECO:0000256" key="3">
    <source>
        <dbReference type="ARBA" id="ARBA00048707"/>
    </source>
</evidence>
<name>A0A496PJC5_9MICC</name>
<proteinExistence type="predicted"/>
<dbReference type="EMBL" id="QQXL01000003">
    <property type="protein sequence ID" value="RKW70603.1"/>
    <property type="molecule type" value="Genomic_DNA"/>
</dbReference>
<reference evidence="4 5" key="1">
    <citation type="submission" date="2018-07" db="EMBL/GenBank/DDBJ databases">
        <title>Arthrobacter sp. nov., isolated from raw cow's milk with high bacterial count.</title>
        <authorList>
            <person name="Hahne J."/>
            <person name="Isele D."/>
            <person name="Lipski A."/>
        </authorList>
    </citation>
    <scope>NUCLEOTIDE SEQUENCE [LARGE SCALE GENOMIC DNA]</scope>
    <source>
        <strain evidence="4 5">JZ R-183</strain>
    </source>
</reference>
<dbReference type="GO" id="GO:0004045">
    <property type="term" value="F:peptidyl-tRNA hydrolase activity"/>
    <property type="evidence" value="ECO:0007669"/>
    <property type="project" value="UniProtKB-EC"/>
</dbReference>
<evidence type="ECO:0000313" key="5">
    <source>
        <dbReference type="Proteomes" id="UP000273119"/>
    </source>
</evidence>
<dbReference type="Proteomes" id="UP000273119">
    <property type="component" value="Unassembled WGS sequence"/>
</dbReference>
<dbReference type="InterPro" id="IPR002833">
    <property type="entry name" value="PTH2"/>
</dbReference>
<organism evidence="4 5">
    <name type="scientific">Galactobacter caseinivorans</name>
    <dbReference type="NCBI Taxonomy" id="2676123"/>
    <lineage>
        <taxon>Bacteria</taxon>
        <taxon>Bacillati</taxon>
        <taxon>Actinomycetota</taxon>
        <taxon>Actinomycetes</taxon>
        <taxon>Micrococcales</taxon>
        <taxon>Micrococcaceae</taxon>
        <taxon>Galactobacter</taxon>
    </lineage>
</organism>
<dbReference type="SUPFAM" id="SSF102462">
    <property type="entry name" value="Peptidyl-tRNA hydrolase II"/>
    <property type="match status" value="1"/>
</dbReference>
<evidence type="ECO:0000256" key="1">
    <source>
        <dbReference type="ARBA" id="ARBA00013260"/>
    </source>
</evidence>
<dbReference type="Gene3D" id="3.40.1490.10">
    <property type="entry name" value="Bit1"/>
    <property type="match status" value="1"/>
</dbReference>
<evidence type="ECO:0000256" key="2">
    <source>
        <dbReference type="ARBA" id="ARBA00022801"/>
    </source>
</evidence>
<keyword evidence="2" id="KW-0378">Hydrolase</keyword>
<protein>
    <recommendedName>
        <fullName evidence="1">peptidyl-tRNA hydrolase</fullName>
        <ecNumber evidence="1">3.1.1.29</ecNumber>
    </recommendedName>
</protein>
<dbReference type="RefSeq" id="WP_121484627.1">
    <property type="nucleotide sequence ID" value="NZ_QQXL01000003.1"/>
</dbReference>
<gene>
    <name evidence="4" type="ORF">DWQ67_05625</name>
</gene>
<evidence type="ECO:0000313" key="4">
    <source>
        <dbReference type="EMBL" id="RKW70603.1"/>
    </source>
</evidence>
<dbReference type="AlphaFoldDB" id="A0A496PJC5"/>
<dbReference type="InterPro" id="IPR023476">
    <property type="entry name" value="Pep_tRNA_hydro_II_dom_sf"/>
</dbReference>
<accession>A0A496PJC5</accession>
<keyword evidence="5" id="KW-1185">Reference proteome</keyword>
<dbReference type="EC" id="3.1.1.29" evidence="1"/>
<sequence length="212" mass="22530">MPAVDMIQPIGVLNDPEHPASHEDTCLAAALASVKAWIAFPEDPMWEQWYPDGQGKSVRRGKPKDFRALETQGAVMVRVGDALAAGLPPAMYPLSGRMKQLQVAGTEMEHSGRPASHEWPAPEGVPSLQIGVDTALGMSTGKAAAQSAHAAFDWAVRQGPERLRAWAEAGCPARLVPLHRADMARLAPAASVRIHDAGHTEIASGSLTAIAR</sequence>
<comment type="catalytic activity">
    <reaction evidence="3">
        <text>an N-acyl-L-alpha-aminoacyl-tRNA + H2O = an N-acyl-L-amino acid + a tRNA + H(+)</text>
        <dbReference type="Rhea" id="RHEA:54448"/>
        <dbReference type="Rhea" id="RHEA-COMP:10123"/>
        <dbReference type="Rhea" id="RHEA-COMP:13883"/>
        <dbReference type="ChEBI" id="CHEBI:15377"/>
        <dbReference type="ChEBI" id="CHEBI:15378"/>
        <dbReference type="ChEBI" id="CHEBI:59874"/>
        <dbReference type="ChEBI" id="CHEBI:78442"/>
        <dbReference type="ChEBI" id="CHEBI:138191"/>
        <dbReference type="EC" id="3.1.1.29"/>
    </reaction>
</comment>